<dbReference type="SUPFAM" id="SSF47384">
    <property type="entry name" value="Homodimeric domain of signal transducing histidine kinase"/>
    <property type="match status" value="1"/>
</dbReference>
<dbReference type="SMART" id="SM00304">
    <property type="entry name" value="HAMP"/>
    <property type="match status" value="1"/>
</dbReference>
<evidence type="ECO:0000256" key="3">
    <source>
        <dbReference type="ARBA" id="ARBA00012438"/>
    </source>
</evidence>
<name>A0A7W3QIL4_ACTNM</name>
<dbReference type="EMBL" id="JACJIA010000001">
    <property type="protein sequence ID" value="MBA8948415.1"/>
    <property type="molecule type" value="Genomic_DNA"/>
</dbReference>
<evidence type="ECO:0000256" key="1">
    <source>
        <dbReference type="ARBA" id="ARBA00000085"/>
    </source>
</evidence>
<evidence type="ECO:0000256" key="7">
    <source>
        <dbReference type="ARBA" id="ARBA00022777"/>
    </source>
</evidence>
<evidence type="ECO:0000256" key="9">
    <source>
        <dbReference type="ARBA" id="ARBA00023012"/>
    </source>
</evidence>
<evidence type="ECO:0000313" key="14">
    <source>
        <dbReference type="Proteomes" id="UP000572680"/>
    </source>
</evidence>
<dbReference type="CDD" id="cd00075">
    <property type="entry name" value="HATPase"/>
    <property type="match status" value="1"/>
</dbReference>
<keyword evidence="7 13" id="KW-0418">Kinase</keyword>
<dbReference type="SUPFAM" id="SSF158472">
    <property type="entry name" value="HAMP domain-like"/>
    <property type="match status" value="1"/>
</dbReference>
<keyword evidence="5" id="KW-0808">Transferase</keyword>
<comment type="catalytic activity">
    <reaction evidence="1">
        <text>ATP + protein L-histidine = ADP + protein N-phospho-L-histidine.</text>
        <dbReference type="EC" id="2.7.13.3"/>
    </reaction>
</comment>
<keyword evidence="10" id="KW-0472">Membrane</keyword>
<dbReference type="Pfam" id="PF02518">
    <property type="entry name" value="HATPase_c"/>
    <property type="match status" value="1"/>
</dbReference>
<dbReference type="SUPFAM" id="SSF55874">
    <property type="entry name" value="ATPase domain of HSP90 chaperone/DNA topoisomerase II/histidine kinase"/>
    <property type="match status" value="1"/>
</dbReference>
<dbReference type="PANTHER" id="PTHR45436:SF5">
    <property type="entry name" value="SENSOR HISTIDINE KINASE TRCS"/>
    <property type="match status" value="1"/>
</dbReference>
<dbReference type="Gene3D" id="1.10.287.130">
    <property type="match status" value="1"/>
</dbReference>
<dbReference type="SMART" id="SM00387">
    <property type="entry name" value="HATPase_c"/>
    <property type="match status" value="1"/>
</dbReference>
<evidence type="ECO:0000256" key="5">
    <source>
        <dbReference type="ARBA" id="ARBA00022679"/>
    </source>
</evidence>
<dbReference type="Proteomes" id="UP000572680">
    <property type="component" value="Unassembled WGS sequence"/>
</dbReference>
<evidence type="ECO:0000259" key="12">
    <source>
        <dbReference type="PROSITE" id="PS50885"/>
    </source>
</evidence>
<feature type="domain" description="HAMP" evidence="12">
    <location>
        <begin position="162"/>
        <end position="215"/>
    </location>
</feature>
<evidence type="ECO:0000256" key="8">
    <source>
        <dbReference type="ARBA" id="ARBA00022989"/>
    </source>
</evidence>
<evidence type="ECO:0000256" key="2">
    <source>
        <dbReference type="ARBA" id="ARBA00004236"/>
    </source>
</evidence>
<evidence type="ECO:0000259" key="11">
    <source>
        <dbReference type="PROSITE" id="PS50109"/>
    </source>
</evidence>
<proteinExistence type="predicted"/>
<evidence type="ECO:0000256" key="4">
    <source>
        <dbReference type="ARBA" id="ARBA00022553"/>
    </source>
</evidence>
<keyword evidence="4" id="KW-0597">Phosphoprotein</keyword>
<dbReference type="PRINTS" id="PR00344">
    <property type="entry name" value="BCTRLSENSOR"/>
</dbReference>
<dbReference type="RefSeq" id="WP_312897689.1">
    <property type="nucleotide sequence ID" value="NZ_BAAALP010000042.1"/>
</dbReference>
<sequence length="446" mass="48120">MLITLVLLVPLYLALLALVWRSEADGLERDLAREGRRVGVMVREGRLDSDISGESHLLQVVDPGRRAVAAVPAMRGRPAVNFPEPDPDDDRRDGTGCAIDAPGGPCFRVVALRVGGGADRRVVYAVADEPGWLPRPGLALALALGVPLIAGLVGLGAWRSAGRALEPVAAIRRELDEITATDLRRRVPEPPRRDEVHLLARSVNATLDRLEKAVARQRAFVSDVSHELRSPLTGLRMELELALADPRAADVPDALAAMLRNADRLQAIMDDLLALARLESDHRPPAEPVDLNELTDQEVLRRPRRARVTIEATGPVLACGTRVELARVLTNLIDNADRHADAAVTVRVLAEGDRAFVEVVDDGTGVRPEDRDRIFERFARLAEGRHRDAGGTGLGLAISRDIAEAHGGELYVTERRDGRPGARFVLALPRAEEAGSSGPAGEDPAG</sequence>
<dbReference type="InterPro" id="IPR005467">
    <property type="entry name" value="His_kinase_dom"/>
</dbReference>
<dbReference type="InterPro" id="IPR036890">
    <property type="entry name" value="HATPase_C_sf"/>
</dbReference>
<dbReference type="InterPro" id="IPR003660">
    <property type="entry name" value="HAMP_dom"/>
</dbReference>
<dbReference type="PROSITE" id="PS50885">
    <property type="entry name" value="HAMP"/>
    <property type="match status" value="1"/>
</dbReference>
<reference evidence="13 14" key="1">
    <citation type="submission" date="2020-08" db="EMBL/GenBank/DDBJ databases">
        <title>Genomic Encyclopedia of Type Strains, Phase IV (KMG-IV): sequencing the most valuable type-strain genomes for metagenomic binning, comparative biology and taxonomic classification.</title>
        <authorList>
            <person name="Goeker M."/>
        </authorList>
    </citation>
    <scope>NUCLEOTIDE SEQUENCE [LARGE SCALE GENOMIC DNA]</scope>
    <source>
        <strain evidence="13 14">DSM 44197</strain>
    </source>
</reference>
<evidence type="ECO:0000256" key="10">
    <source>
        <dbReference type="ARBA" id="ARBA00023136"/>
    </source>
</evidence>
<comment type="subcellular location">
    <subcellularLocation>
        <location evidence="2">Cell membrane</location>
    </subcellularLocation>
</comment>
<dbReference type="SMART" id="SM00388">
    <property type="entry name" value="HisKA"/>
    <property type="match status" value="1"/>
</dbReference>
<dbReference type="EC" id="2.7.13.3" evidence="3"/>
<evidence type="ECO:0000313" key="13">
    <source>
        <dbReference type="EMBL" id="MBA8948415.1"/>
    </source>
</evidence>
<keyword evidence="8" id="KW-1133">Transmembrane helix</keyword>
<comment type="caution">
    <text evidence="13">The sequence shown here is derived from an EMBL/GenBank/DDBJ whole genome shotgun (WGS) entry which is preliminary data.</text>
</comment>
<dbReference type="Pfam" id="PF00512">
    <property type="entry name" value="HisKA"/>
    <property type="match status" value="1"/>
</dbReference>
<gene>
    <name evidence="13" type="ORF">HNR61_000013</name>
</gene>
<dbReference type="PANTHER" id="PTHR45436">
    <property type="entry name" value="SENSOR HISTIDINE KINASE YKOH"/>
    <property type="match status" value="1"/>
</dbReference>
<dbReference type="GO" id="GO:0005886">
    <property type="term" value="C:plasma membrane"/>
    <property type="evidence" value="ECO:0007669"/>
    <property type="project" value="UniProtKB-SubCell"/>
</dbReference>
<feature type="domain" description="Histidine kinase" evidence="11">
    <location>
        <begin position="223"/>
        <end position="432"/>
    </location>
</feature>
<evidence type="ECO:0000256" key="6">
    <source>
        <dbReference type="ARBA" id="ARBA00022692"/>
    </source>
</evidence>
<dbReference type="InterPro" id="IPR003661">
    <property type="entry name" value="HisK_dim/P_dom"/>
</dbReference>
<keyword evidence="14" id="KW-1185">Reference proteome</keyword>
<dbReference type="CDD" id="cd00082">
    <property type="entry name" value="HisKA"/>
    <property type="match status" value="1"/>
</dbReference>
<protein>
    <recommendedName>
        <fullName evidence="3">histidine kinase</fullName>
        <ecNumber evidence="3">2.7.13.3</ecNumber>
    </recommendedName>
</protein>
<dbReference type="InterPro" id="IPR036097">
    <property type="entry name" value="HisK_dim/P_sf"/>
</dbReference>
<dbReference type="Pfam" id="PF00672">
    <property type="entry name" value="HAMP"/>
    <property type="match status" value="1"/>
</dbReference>
<keyword evidence="6" id="KW-0812">Transmembrane</keyword>
<dbReference type="InterPro" id="IPR003594">
    <property type="entry name" value="HATPase_dom"/>
</dbReference>
<keyword evidence="9" id="KW-0902">Two-component regulatory system</keyword>
<accession>A0A7W3QIL4</accession>
<dbReference type="InterPro" id="IPR004358">
    <property type="entry name" value="Sig_transdc_His_kin-like_C"/>
</dbReference>
<dbReference type="PROSITE" id="PS50109">
    <property type="entry name" value="HIS_KIN"/>
    <property type="match status" value="1"/>
</dbReference>
<organism evidence="13 14">
    <name type="scientific">Actinomadura namibiensis</name>
    <dbReference type="NCBI Taxonomy" id="182080"/>
    <lineage>
        <taxon>Bacteria</taxon>
        <taxon>Bacillati</taxon>
        <taxon>Actinomycetota</taxon>
        <taxon>Actinomycetes</taxon>
        <taxon>Streptosporangiales</taxon>
        <taxon>Thermomonosporaceae</taxon>
        <taxon>Actinomadura</taxon>
    </lineage>
</organism>
<dbReference type="AlphaFoldDB" id="A0A7W3QIL4"/>
<dbReference type="InterPro" id="IPR050428">
    <property type="entry name" value="TCS_sensor_his_kinase"/>
</dbReference>
<dbReference type="Gene3D" id="3.30.565.10">
    <property type="entry name" value="Histidine kinase-like ATPase, C-terminal domain"/>
    <property type="match status" value="1"/>
</dbReference>
<dbReference type="GO" id="GO:0000155">
    <property type="term" value="F:phosphorelay sensor kinase activity"/>
    <property type="evidence" value="ECO:0007669"/>
    <property type="project" value="InterPro"/>
</dbReference>